<dbReference type="CDD" id="cd19499">
    <property type="entry name" value="RecA-like_ClpB_Hsp104-like"/>
    <property type="match status" value="1"/>
</dbReference>
<dbReference type="InterPro" id="IPR019489">
    <property type="entry name" value="Clp_ATPase_C"/>
</dbReference>
<dbReference type="InterPro" id="IPR003593">
    <property type="entry name" value="AAA+_ATPase"/>
</dbReference>
<dbReference type="InterPro" id="IPR041546">
    <property type="entry name" value="ClpA/ClpB_AAA_lid"/>
</dbReference>
<gene>
    <name evidence="8" type="primary">g5736</name>
    <name evidence="8" type="ORF">VP750_LOCUS4913</name>
</gene>
<keyword evidence="1 5" id="KW-0677">Repeat</keyword>
<dbReference type="InterPro" id="IPR018368">
    <property type="entry name" value="ClpA/B_CS1"/>
</dbReference>
<evidence type="ECO:0000256" key="5">
    <source>
        <dbReference type="PROSITE-ProRule" id="PRU01251"/>
    </source>
</evidence>
<comment type="similarity">
    <text evidence="6">Belongs to the ClpA/ClpB family.</text>
</comment>
<dbReference type="InterPro" id="IPR050130">
    <property type="entry name" value="ClpA_ClpB"/>
</dbReference>
<proteinExistence type="inferred from homology"/>
<dbReference type="SMART" id="SM01086">
    <property type="entry name" value="ClpB_D2-small"/>
    <property type="match status" value="1"/>
</dbReference>
<dbReference type="Gene3D" id="3.40.50.300">
    <property type="entry name" value="P-loop containing nucleotide triphosphate hydrolases"/>
    <property type="match status" value="3"/>
</dbReference>
<dbReference type="Pfam" id="PF00004">
    <property type="entry name" value="AAA"/>
    <property type="match status" value="1"/>
</dbReference>
<protein>
    <submittedName>
        <fullName evidence="8">G5736 protein</fullName>
    </submittedName>
</protein>
<dbReference type="InterPro" id="IPR028299">
    <property type="entry name" value="ClpA/B_CS2"/>
</dbReference>
<dbReference type="Pfam" id="PF17871">
    <property type="entry name" value="AAA_lid_9"/>
    <property type="match status" value="1"/>
</dbReference>
<keyword evidence="9" id="KW-1185">Reference proteome</keyword>
<evidence type="ECO:0000313" key="8">
    <source>
        <dbReference type="EMBL" id="CAL5223254.1"/>
    </source>
</evidence>
<comment type="caution">
    <text evidence="8">The sequence shown here is derived from an EMBL/GenBank/DDBJ whole genome shotgun (WGS) entry which is preliminary data.</text>
</comment>
<dbReference type="InterPro" id="IPR003959">
    <property type="entry name" value="ATPase_AAA_core"/>
</dbReference>
<evidence type="ECO:0000256" key="4">
    <source>
        <dbReference type="ARBA" id="ARBA00023186"/>
    </source>
</evidence>
<dbReference type="PROSITE" id="PS00871">
    <property type="entry name" value="CLPAB_2"/>
    <property type="match status" value="1"/>
</dbReference>
<sequence length="914" mass="99389">MVLAGPGHLLHYRQSRLGRTGQRFVNISQKNVYSSRKGRRGVLKTVAGIFEKFTEKAIKAVMLAQNFAQKMGASETSAEYLFLGLLSEEPASKVGFYGSGITMDKARAAVEALQEQKQQAEGKTSAPTADLPFGRDSKRIFESAAEKSRQLGQNYISPEHIVLALFVTGDSAVKAVIEKLGVTNGEKIIKAKAVERLKGDSEATEQRKAVTTTSGKPASTKVLEDYCRDLCQQARDKSIDVVIGRSKEVARVVQVLARRSKNNPILLGDPGVGKTAIAEGLARAIVTGALPDGAPLPAFLKGKRVMQLDLGLLIAGAKERGELESRVTNLLSEIRAAGNVMLMIDEIHMLVGAGAGSKAGGSGLDISNLLKPPLARGELQCIGATTLDEHRKYIEKDAALERRFQPVMVAEPTQAETLEILHGLQERYEKHHHCMYDAEAVNGAVVLSARYIADRQLPDKAIDLMDEAGSRVRIAAHAARRAALASGRLLADRAAPWLELQQVLEAKEEAIKEGLFEEAGLLREREMDMKARLGGLPHEAPQVPCVTLADVESVLSAWTGIPPERMGQDDRDRLSLMEPVLKERVIGQADAVSAVSRAMKRARTGLKDPKRPIAAMLFAGPTGVGKTELTKVLAEQYFGDRNAMIRLDMSEYMERHTVAKLIGAPPGYLGYDEGGKLTEAVRRRPFAVVLLDEIEKAHPDVFNILLQVLEDGRLTDSQGRSVSFKNTLLICTSNVGSNVISKGGGQLGFAMPDQDGESAQYGSMRSLVMEELKAYFRPELLNRLDEIVVFKQLGMSSTAAIAKLLMQETRERIALRGIGLEPSPGLMRFICQEGYSQEYGARPLRRAITRIVDDPLSDAILSGELKDGDVAYIDVDAAGTVSVSTVQPSDEPVFKSEIVDSTLLKRRSDAIVNA</sequence>
<evidence type="ECO:0000256" key="2">
    <source>
        <dbReference type="ARBA" id="ARBA00022741"/>
    </source>
</evidence>
<dbReference type="SUPFAM" id="SSF81923">
    <property type="entry name" value="Double Clp-N motif"/>
    <property type="match status" value="1"/>
</dbReference>
<name>A0ABP1FTM3_9CHLO</name>
<keyword evidence="2 6" id="KW-0547">Nucleotide-binding</keyword>
<organism evidence="8 9">
    <name type="scientific">Coccomyxa viridis</name>
    <dbReference type="NCBI Taxonomy" id="1274662"/>
    <lineage>
        <taxon>Eukaryota</taxon>
        <taxon>Viridiplantae</taxon>
        <taxon>Chlorophyta</taxon>
        <taxon>core chlorophytes</taxon>
        <taxon>Trebouxiophyceae</taxon>
        <taxon>Trebouxiophyceae incertae sedis</taxon>
        <taxon>Coccomyxaceae</taxon>
        <taxon>Coccomyxa</taxon>
    </lineage>
</organism>
<dbReference type="EMBL" id="CAXHTA020000008">
    <property type="protein sequence ID" value="CAL5223254.1"/>
    <property type="molecule type" value="Genomic_DNA"/>
</dbReference>
<dbReference type="InterPro" id="IPR004176">
    <property type="entry name" value="Clp_R_N"/>
</dbReference>
<accession>A0ABP1FTM3</accession>
<evidence type="ECO:0000256" key="3">
    <source>
        <dbReference type="ARBA" id="ARBA00022840"/>
    </source>
</evidence>
<dbReference type="Pfam" id="PF02861">
    <property type="entry name" value="Clp_N"/>
    <property type="match status" value="1"/>
</dbReference>
<dbReference type="Gene3D" id="1.10.8.60">
    <property type="match status" value="1"/>
</dbReference>
<dbReference type="InterPro" id="IPR036628">
    <property type="entry name" value="Clp_N_dom_sf"/>
</dbReference>
<dbReference type="PRINTS" id="PR00300">
    <property type="entry name" value="CLPPROTEASEA"/>
</dbReference>
<evidence type="ECO:0000259" key="7">
    <source>
        <dbReference type="PROSITE" id="PS51903"/>
    </source>
</evidence>
<dbReference type="SMART" id="SM00382">
    <property type="entry name" value="AAA"/>
    <property type="match status" value="2"/>
</dbReference>
<dbReference type="Gene3D" id="1.10.1780.10">
    <property type="entry name" value="Clp, N-terminal domain"/>
    <property type="match status" value="1"/>
</dbReference>
<reference evidence="8 9" key="1">
    <citation type="submission" date="2024-06" db="EMBL/GenBank/DDBJ databases">
        <authorList>
            <person name="Kraege A."/>
            <person name="Thomma B."/>
        </authorList>
    </citation>
    <scope>NUCLEOTIDE SEQUENCE [LARGE SCALE GENOMIC DNA]</scope>
</reference>
<dbReference type="Pfam" id="PF07724">
    <property type="entry name" value="AAA_2"/>
    <property type="match status" value="1"/>
</dbReference>
<keyword evidence="4 6" id="KW-0143">Chaperone</keyword>
<dbReference type="Proteomes" id="UP001497392">
    <property type="component" value="Unassembled WGS sequence"/>
</dbReference>
<keyword evidence="3 6" id="KW-0067">ATP-binding</keyword>
<dbReference type="CDD" id="cd00009">
    <property type="entry name" value="AAA"/>
    <property type="match status" value="1"/>
</dbReference>
<dbReference type="PROSITE" id="PS00870">
    <property type="entry name" value="CLPAB_1"/>
    <property type="match status" value="1"/>
</dbReference>
<dbReference type="PANTHER" id="PTHR11638:SF185">
    <property type="entry name" value="ATP-DEPENDENT CLP PROTEASE ATP-BINDING SUBUNIT"/>
    <property type="match status" value="1"/>
</dbReference>
<evidence type="ECO:0000256" key="1">
    <source>
        <dbReference type="ARBA" id="ARBA00022737"/>
    </source>
</evidence>
<dbReference type="PROSITE" id="PS51903">
    <property type="entry name" value="CLP_R"/>
    <property type="match status" value="1"/>
</dbReference>
<dbReference type="Pfam" id="PF10431">
    <property type="entry name" value="ClpB_D2-small"/>
    <property type="match status" value="1"/>
</dbReference>
<feature type="domain" description="Clp R" evidence="7">
    <location>
        <begin position="50"/>
        <end position="200"/>
    </location>
</feature>
<dbReference type="InterPro" id="IPR027417">
    <property type="entry name" value="P-loop_NTPase"/>
</dbReference>
<dbReference type="SUPFAM" id="SSF52540">
    <property type="entry name" value="P-loop containing nucleoside triphosphate hydrolases"/>
    <property type="match status" value="2"/>
</dbReference>
<evidence type="ECO:0000313" key="9">
    <source>
        <dbReference type="Proteomes" id="UP001497392"/>
    </source>
</evidence>
<evidence type="ECO:0000256" key="6">
    <source>
        <dbReference type="RuleBase" id="RU004432"/>
    </source>
</evidence>
<dbReference type="PANTHER" id="PTHR11638">
    <property type="entry name" value="ATP-DEPENDENT CLP PROTEASE"/>
    <property type="match status" value="1"/>
</dbReference>
<dbReference type="InterPro" id="IPR001270">
    <property type="entry name" value="ClpA/B"/>
</dbReference>